<feature type="compositionally biased region" description="Basic and acidic residues" evidence="1">
    <location>
        <begin position="115"/>
        <end position="129"/>
    </location>
</feature>
<dbReference type="EMBL" id="CADEAL010001095">
    <property type="protein sequence ID" value="CAB1428860.1"/>
    <property type="molecule type" value="Genomic_DNA"/>
</dbReference>
<sequence length="330" mass="35804">MMKHLSFGTATVHRIHGGRSGHLQSTQRETPNNIRQPAPMGLTTICTDHPSMSLLTAPLWPRLLRLPGKKKADIGSLGLRVGSLELRATLSPTFIISKAVKMEGVDVRAGSGREGGARGDDSSHIEGPSHHTSCLLTGNHRSRQNKRGEGCTAFHTTTTAPVSAKHPPVDVEVQVRSCFTCPLDAFTVAVTSCTPVPPLPLPPPTYTSNTMCFRIIIFRFIIQLSALLRHIQLCFDCSLESETFHPCLPGSPQVTRCLPICLPACASCLIIVCPDDLFICVTAQPADQLPVCCEPLADPSARAPQPHLVEPSHTKPKTTRETRNSHINLF</sequence>
<reference evidence="2" key="1">
    <citation type="submission" date="2020-03" db="EMBL/GenBank/DDBJ databases">
        <authorList>
            <person name="Weist P."/>
        </authorList>
    </citation>
    <scope>NUCLEOTIDE SEQUENCE</scope>
</reference>
<protein>
    <submittedName>
        <fullName evidence="2">Uncharacterized protein</fullName>
    </submittedName>
</protein>
<feature type="region of interest" description="Disordered" evidence="1">
    <location>
        <begin position="109"/>
        <end position="137"/>
    </location>
</feature>
<feature type="region of interest" description="Disordered" evidence="1">
    <location>
        <begin position="300"/>
        <end position="330"/>
    </location>
</feature>
<dbReference type="AlphaFoldDB" id="A0A9N7UDI4"/>
<comment type="caution">
    <text evidence="2">The sequence shown here is derived from an EMBL/GenBank/DDBJ whole genome shotgun (WGS) entry which is preliminary data.</text>
</comment>
<proteinExistence type="predicted"/>
<organism evidence="2 3">
    <name type="scientific">Pleuronectes platessa</name>
    <name type="common">European plaice</name>
    <dbReference type="NCBI Taxonomy" id="8262"/>
    <lineage>
        <taxon>Eukaryota</taxon>
        <taxon>Metazoa</taxon>
        <taxon>Chordata</taxon>
        <taxon>Craniata</taxon>
        <taxon>Vertebrata</taxon>
        <taxon>Euteleostomi</taxon>
        <taxon>Actinopterygii</taxon>
        <taxon>Neopterygii</taxon>
        <taxon>Teleostei</taxon>
        <taxon>Neoteleostei</taxon>
        <taxon>Acanthomorphata</taxon>
        <taxon>Carangaria</taxon>
        <taxon>Pleuronectiformes</taxon>
        <taxon>Pleuronectoidei</taxon>
        <taxon>Pleuronectidae</taxon>
        <taxon>Pleuronectes</taxon>
    </lineage>
</organism>
<keyword evidence="3" id="KW-1185">Reference proteome</keyword>
<feature type="compositionally biased region" description="Polar residues" evidence="1">
    <location>
        <begin position="22"/>
        <end position="35"/>
    </location>
</feature>
<accession>A0A9N7UDI4</accession>
<feature type="compositionally biased region" description="Basic and acidic residues" evidence="1">
    <location>
        <begin position="310"/>
        <end position="324"/>
    </location>
</feature>
<evidence type="ECO:0000256" key="1">
    <source>
        <dbReference type="SAM" id="MobiDB-lite"/>
    </source>
</evidence>
<gene>
    <name evidence="2" type="ORF">PLEPLA_LOCUS16835</name>
</gene>
<dbReference type="Proteomes" id="UP001153269">
    <property type="component" value="Unassembled WGS sequence"/>
</dbReference>
<evidence type="ECO:0000313" key="2">
    <source>
        <dbReference type="EMBL" id="CAB1428860.1"/>
    </source>
</evidence>
<evidence type="ECO:0000313" key="3">
    <source>
        <dbReference type="Proteomes" id="UP001153269"/>
    </source>
</evidence>
<feature type="region of interest" description="Disordered" evidence="1">
    <location>
        <begin position="16"/>
        <end position="38"/>
    </location>
</feature>
<name>A0A9N7UDI4_PLEPL</name>